<keyword evidence="1" id="KW-1133">Transmembrane helix</keyword>
<evidence type="ECO:0000313" key="2">
    <source>
        <dbReference type="Proteomes" id="UP000095283"/>
    </source>
</evidence>
<sequence>MMVPKLWARLRSDYVQVCYVMFNYVIYEFLCTQSYYIFFKLYSDLRIKKKDLLVSGQNKNVVWKITSGIPKVIQWCVEAGPCCKYSRFKLLFN</sequence>
<keyword evidence="1" id="KW-0812">Transmembrane</keyword>
<name>A0A1I7WFM2_HETBA</name>
<evidence type="ECO:0000313" key="3">
    <source>
        <dbReference type="WBParaSite" id="Hba_03770"/>
    </source>
</evidence>
<keyword evidence="1" id="KW-0472">Membrane</keyword>
<keyword evidence="2" id="KW-1185">Reference proteome</keyword>
<organism evidence="2 3">
    <name type="scientific">Heterorhabditis bacteriophora</name>
    <name type="common">Entomopathogenic nematode worm</name>
    <dbReference type="NCBI Taxonomy" id="37862"/>
    <lineage>
        <taxon>Eukaryota</taxon>
        <taxon>Metazoa</taxon>
        <taxon>Ecdysozoa</taxon>
        <taxon>Nematoda</taxon>
        <taxon>Chromadorea</taxon>
        <taxon>Rhabditida</taxon>
        <taxon>Rhabditina</taxon>
        <taxon>Rhabditomorpha</taxon>
        <taxon>Strongyloidea</taxon>
        <taxon>Heterorhabditidae</taxon>
        <taxon>Heterorhabditis</taxon>
    </lineage>
</organism>
<dbReference type="AlphaFoldDB" id="A0A1I7WFM2"/>
<protein>
    <submittedName>
        <fullName evidence="3">Ovule protein</fullName>
    </submittedName>
</protein>
<dbReference type="WBParaSite" id="Hba_03770">
    <property type="protein sequence ID" value="Hba_03770"/>
    <property type="gene ID" value="Hba_03770"/>
</dbReference>
<feature type="transmembrane region" description="Helical" evidence="1">
    <location>
        <begin position="20"/>
        <end position="39"/>
    </location>
</feature>
<proteinExistence type="predicted"/>
<dbReference type="Proteomes" id="UP000095283">
    <property type="component" value="Unplaced"/>
</dbReference>
<accession>A0A1I7WFM2</accession>
<evidence type="ECO:0000256" key="1">
    <source>
        <dbReference type="SAM" id="Phobius"/>
    </source>
</evidence>
<reference evidence="3" key="1">
    <citation type="submission" date="2016-11" db="UniProtKB">
        <authorList>
            <consortium name="WormBaseParasite"/>
        </authorList>
    </citation>
    <scope>IDENTIFICATION</scope>
</reference>